<feature type="domain" description="Histidine kinase" evidence="9">
    <location>
        <begin position="143"/>
        <end position="346"/>
    </location>
</feature>
<dbReference type="SMART" id="SM00387">
    <property type="entry name" value="HATPase_c"/>
    <property type="match status" value="1"/>
</dbReference>
<dbReference type="InterPro" id="IPR003594">
    <property type="entry name" value="HATPase_dom"/>
</dbReference>
<dbReference type="NCBIfam" id="TIGR00229">
    <property type="entry name" value="sensory_box"/>
    <property type="match status" value="1"/>
</dbReference>
<evidence type="ECO:0000313" key="11">
    <source>
        <dbReference type="Proteomes" id="UP001138661"/>
    </source>
</evidence>
<keyword evidence="8" id="KW-0902">Two-component regulatory system</keyword>
<comment type="subcellular location">
    <subcellularLocation>
        <location evidence="2">Membrane</location>
    </subcellularLocation>
</comment>
<evidence type="ECO:0000259" key="9">
    <source>
        <dbReference type="PROSITE" id="PS50109"/>
    </source>
</evidence>
<dbReference type="SMART" id="SM00388">
    <property type="entry name" value="HisKA"/>
    <property type="match status" value="1"/>
</dbReference>
<keyword evidence="6 10" id="KW-0418">Kinase</keyword>
<accession>A0A9X1K1X4</accession>
<evidence type="ECO:0000256" key="5">
    <source>
        <dbReference type="ARBA" id="ARBA00022741"/>
    </source>
</evidence>
<dbReference type="GO" id="GO:0000155">
    <property type="term" value="F:phosphorelay sensor kinase activity"/>
    <property type="evidence" value="ECO:0007669"/>
    <property type="project" value="InterPro"/>
</dbReference>
<evidence type="ECO:0000256" key="3">
    <source>
        <dbReference type="ARBA" id="ARBA00012438"/>
    </source>
</evidence>
<dbReference type="Proteomes" id="UP001138661">
    <property type="component" value="Unassembled WGS sequence"/>
</dbReference>
<comment type="catalytic activity">
    <reaction evidence="1">
        <text>ATP + protein L-histidine = ADP + protein N-phospho-L-histidine.</text>
        <dbReference type="EC" id="2.7.13.3"/>
    </reaction>
</comment>
<keyword evidence="4" id="KW-0808">Transferase</keyword>
<dbReference type="GO" id="GO:0016020">
    <property type="term" value="C:membrane"/>
    <property type="evidence" value="ECO:0007669"/>
    <property type="project" value="UniProtKB-SubCell"/>
</dbReference>
<dbReference type="GO" id="GO:0030295">
    <property type="term" value="F:protein kinase activator activity"/>
    <property type="evidence" value="ECO:0007669"/>
    <property type="project" value="TreeGrafter"/>
</dbReference>
<evidence type="ECO:0000256" key="2">
    <source>
        <dbReference type="ARBA" id="ARBA00004370"/>
    </source>
</evidence>
<evidence type="ECO:0000256" key="4">
    <source>
        <dbReference type="ARBA" id="ARBA00022679"/>
    </source>
</evidence>
<dbReference type="RefSeq" id="WP_219501297.1">
    <property type="nucleotide sequence ID" value="NZ_JAHXDN010000002.1"/>
</dbReference>
<reference evidence="10" key="1">
    <citation type="submission" date="2021-07" db="EMBL/GenBank/DDBJ databases">
        <title>Roseobacter insulae sp. nov., isolated from a tidal flat.</title>
        <authorList>
            <person name="Park S."/>
            <person name="Yoon J.-H."/>
        </authorList>
    </citation>
    <scope>NUCLEOTIDE SEQUENCE</scope>
    <source>
        <strain evidence="10">YSTF-M11</strain>
    </source>
</reference>
<dbReference type="GO" id="GO:0005524">
    <property type="term" value="F:ATP binding"/>
    <property type="evidence" value="ECO:0007669"/>
    <property type="project" value="UniProtKB-KW"/>
</dbReference>
<dbReference type="InterPro" id="IPR003661">
    <property type="entry name" value="HisK_dim/P_dom"/>
</dbReference>
<keyword evidence="7" id="KW-0067">ATP-binding</keyword>
<dbReference type="PANTHER" id="PTHR42878:SF7">
    <property type="entry name" value="SENSOR HISTIDINE KINASE GLRK"/>
    <property type="match status" value="1"/>
</dbReference>
<dbReference type="GO" id="GO:0000156">
    <property type="term" value="F:phosphorelay response regulator activity"/>
    <property type="evidence" value="ECO:0007669"/>
    <property type="project" value="TreeGrafter"/>
</dbReference>
<evidence type="ECO:0000256" key="8">
    <source>
        <dbReference type="ARBA" id="ARBA00023012"/>
    </source>
</evidence>
<comment type="caution">
    <text evidence="10">The sequence shown here is derived from an EMBL/GenBank/DDBJ whole genome shotgun (WGS) entry which is preliminary data.</text>
</comment>
<proteinExistence type="predicted"/>
<evidence type="ECO:0000256" key="7">
    <source>
        <dbReference type="ARBA" id="ARBA00022840"/>
    </source>
</evidence>
<dbReference type="PANTHER" id="PTHR42878">
    <property type="entry name" value="TWO-COMPONENT HISTIDINE KINASE"/>
    <property type="match status" value="1"/>
</dbReference>
<keyword evidence="11" id="KW-1185">Reference proteome</keyword>
<dbReference type="Pfam" id="PF02518">
    <property type="entry name" value="HATPase_c"/>
    <property type="match status" value="1"/>
</dbReference>
<dbReference type="Pfam" id="PF08448">
    <property type="entry name" value="PAS_4"/>
    <property type="match status" value="1"/>
</dbReference>
<dbReference type="EC" id="2.7.13.3" evidence="3"/>
<keyword evidence="5" id="KW-0547">Nucleotide-binding</keyword>
<name>A0A9X1K1X4_9RHOB</name>
<dbReference type="InterPro" id="IPR000014">
    <property type="entry name" value="PAS"/>
</dbReference>
<dbReference type="Pfam" id="PF00512">
    <property type="entry name" value="HisKA"/>
    <property type="match status" value="1"/>
</dbReference>
<dbReference type="AlphaFoldDB" id="A0A9X1K1X4"/>
<organism evidence="10 11">
    <name type="scientific">Roseobacter insulae</name>
    <dbReference type="NCBI Taxonomy" id="2859783"/>
    <lineage>
        <taxon>Bacteria</taxon>
        <taxon>Pseudomonadati</taxon>
        <taxon>Pseudomonadota</taxon>
        <taxon>Alphaproteobacteria</taxon>
        <taxon>Rhodobacterales</taxon>
        <taxon>Roseobacteraceae</taxon>
        <taxon>Roseobacter</taxon>
    </lineage>
</organism>
<dbReference type="CDD" id="cd00130">
    <property type="entry name" value="PAS"/>
    <property type="match status" value="1"/>
</dbReference>
<dbReference type="PROSITE" id="PS50109">
    <property type="entry name" value="HIS_KIN"/>
    <property type="match status" value="1"/>
</dbReference>
<dbReference type="InterPro" id="IPR050351">
    <property type="entry name" value="BphY/WalK/GraS-like"/>
</dbReference>
<gene>
    <name evidence="10" type="ORF">KX928_09155</name>
</gene>
<evidence type="ECO:0000256" key="1">
    <source>
        <dbReference type="ARBA" id="ARBA00000085"/>
    </source>
</evidence>
<dbReference type="InterPro" id="IPR013656">
    <property type="entry name" value="PAS_4"/>
</dbReference>
<dbReference type="InterPro" id="IPR005467">
    <property type="entry name" value="His_kinase_dom"/>
</dbReference>
<evidence type="ECO:0000256" key="6">
    <source>
        <dbReference type="ARBA" id="ARBA00022777"/>
    </source>
</evidence>
<dbReference type="GO" id="GO:0007234">
    <property type="term" value="P:osmosensory signaling via phosphorelay pathway"/>
    <property type="evidence" value="ECO:0007669"/>
    <property type="project" value="TreeGrafter"/>
</dbReference>
<protein>
    <recommendedName>
        <fullName evidence="3">histidine kinase</fullName>
        <ecNumber evidence="3">2.7.13.3</ecNumber>
    </recommendedName>
</protein>
<dbReference type="EMBL" id="JAHXDN010000002">
    <property type="protein sequence ID" value="MBW4707953.1"/>
    <property type="molecule type" value="Genomic_DNA"/>
</dbReference>
<sequence>MTDPFFACFDHVAAPVFVLEPDTANVPRYVGWNSFAETRSGLAREQVIGKTALEVYAGRMGQTAYDRHVHAIQTGQAATYEVELPIAGREIWVRTTLDTLCDTDGKVCRIVGTSIDISAEQEASKLKTSLVTAASEMEQFIAIAAHDLRTPMRNIQTLVEMLREDFEDHGDGKIDLIDLLDEVAIKSSRLISDVLTHAHDANVLPEQLPFDFGLMCQTVCDVLDPQALHEICWPDTVLQGDKTAFQIVLRNLLDNAIKHGGKPKLKIDISVHHAADSQISICVRDDGKGFANPGREFIDTGTFRPDSGYGLLGVRRLLTARGGAIEVEQNPHLIGGAVTFTLPGVIVAETDETADQSNIRPLKRRASR</sequence>
<evidence type="ECO:0000313" key="10">
    <source>
        <dbReference type="EMBL" id="MBW4707953.1"/>
    </source>
</evidence>
<dbReference type="CDD" id="cd00082">
    <property type="entry name" value="HisKA"/>
    <property type="match status" value="1"/>
</dbReference>